<dbReference type="SUPFAM" id="SSF46689">
    <property type="entry name" value="Homeodomain-like"/>
    <property type="match status" value="1"/>
</dbReference>
<keyword evidence="1 2" id="KW-0238">DNA-binding</keyword>
<dbReference type="Pfam" id="PF00440">
    <property type="entry name" value="TetR_N"/>
    <property type="match status" value="1"/>
</dbReference>
<dbReference type="AlphaFoldDB" id="A0A2U2MYH6"/>
<keyword evidence="5" id="KW-1185">Reference proteome</keyword>
<dbReference type="PANTHER" id="PTHR30055">
    <property type="entry name" value="HTH-TYPE TRANSCRIPTIONAL REGULATOR RUTR"/>
    <property type="match status" value="1"/>
</dbReference>
<evidence type="ECO:0000256" key="2">
    <source>
        <dbReference type="PROSITE-ProRule" id="PRU00335"/>
    </source>
</evidence>
<feature type="domain" description="HTH tetR-type" evidence="3">
    <location>
        <begin position="6"/>
        <end position="66"/>
    </location>
</feature>
<dbReference type="InterPro" id="IPR009057">
    <property type="entry name" value="Homeodomain-like_sf"/>
</dbReference>
<evidence type="ECO:0000256" key="1">
    <source>
        <dbReference type="ARBA" id="ARBA00023125"/>
    </source>
</evidence>
<organism evidence="4 5">
    <name type="scientific">Sediminicurvatus halobius</name>
    <dbReference type="NCBI Taxonomy" id="2182432"/>
    <lineage>
        <taxon>Bacteria</taxon>
        <taxon>Pseudomonadati</taxon>
        <taxon>Pseudomonadota</taxon>
        <taxon>Gammaproteobacteria</taxon>
        <taxon>Chromatiales</taxon>
        <taxon>Ectothiorhodospiraceae</taxon>
        <taxon>Sediminicurvatus</taxon>
    </lineage>
</organism>
<proteinExistence type="predicted"/>
<dbReference type="GO" id="GO:0003700">
    <property type="term" value="F:DNA-binding transcription factor activity"/>
    <property type="evidence" value="ECO:0007669"/>
    <property type="project" value="TreeGrafter"/>
</dbReference>
<gene>
    <name evidence="4" type="ORF">DEM34_14555</name>
</gene>
<dbReference type="GO" id="GO:0000976">
    <property type="term" value="F:transcription cis-regulatory region binding"/>
    <property type="evidence" value="ECO:0007669"/>
    <property type="project" value="TreeGrafter"/>
</dbReference>
<dbReference type="InterPro" id="IPR036271">
    <property type="entry name" value="Tet_transcr_reg_TetR-rel_C_sf"/>
</dbReference>
<reference evidence="4 5" key="1">
    <citation type="submission" date="2018-05" db="EMBL/GenBank/DDBJ databases">
        <title>Spiribacter halobius sp. nov., a moderately halophilic bacterium isolated from marine solar saltern.</title>
        <authorList>
            <person name="Zheng W.-S."/>
            <person name="Lu D.-C."/>
            <person name="Du Z.-J."/>
        </authorList>
    </citation>
    <scope>NUCLEOTIDE SEQUENCE [LARGE SCALE GENOMIC DNA]</scope>
    <source>
        <strain evidence="4 5">E85</strain>
    </source>
</reference>
<protein>
    <submittedName>
        <fullName evidence="4">TetR family transcriptional regulator</fullName>
    </submittedName>
</protein>
<dbReference type="Proteomes" id="UP000245474">
    <property type="component" value="Unassembled WGS sequence"/>
</dbReference>
<name>A0A2U2MYH6_9GAMM</name>
<dbReference type="PROSITE" id="PS50977">
    <property type="entry name" value="HTH_TETR_2"/>
    <property type="match status" value="1"/>
</dbReference>
<dbReference type="PANTHER" id="PTHR30055:SF200">
    <property type="entry name" value="HTH-TYPE TRANSCRIPTIONAL REPRESSOR BDCR"/>
    <property type="match status" value="1"/>
</dbReference>
<dbReference type="InterPro" id="IPR001647">
    <property type="entry name" value="HTH_TetR"/>
</dbReference>
<sequence>MQRAPRQTREVIVEAADRLFYAEGIRKVGVDAIAAEAGVTKRTLYYHFKSKDELVAAYLESRHAPTLAMLRRTLTGDGDLQQRVRGFFLALHQRVQSQEWKGCLFLRTVAELRSEPGHPALEIAAGHKEAVEDLFREHLEASGASQAPLHAQQLLLLYDGTIIEVLVRSEPDYALAAGDAAARIVGAALAAGTAPE</sequence>
<accession>A0A2U2MYH6</accession>
<evidence type="ECO:0000259" key="3">
    <source>
        <dbReference type="PROSITE" id="PS50977"/>
    </source>
</evidence>
<dbReference type="Gene3D" id="1.10.357.10">
    <property type="entry name" value="Tetracycline Repressor, domain 2"/>
    <property type="match status" value="1"/>
</dbReference>
<evidence type="ECO:0000313" key="4">
    <source>
        <dbReference type="EMBL" id="PWG61857.1"/>
    </source>
</evidence>
<feature type="DNA-binding region" description="H-T-H motif" evidence="2">
    <location>
        <begin position="29"/>
        <end position="48"/>
    </location>
</feature>
<dbReference type="OrthoDB" id="116240at2"/>
<evidence type="ECO:0000313" key="5">
    <source>
        <dbReference type="Proteomes" id="UP000245474"/>
    </source>
</evidence>
<dbReference type="InterPro" id="IPR050109">
    <property type="entry name" value="HTH-type_TetR-like_transc_reg"/>
</dbReference>
<dbReference type="EMBL" id="QFFI01000026">
    <property type="protein sequence ID" value="PWG61857.1"/>
    <property type="molecule type" value="Genomic_DNA"/>
</dbReference>
<dbReference type="PRINTS" id="PR00455">
    <property type="entry name" value="HTHTETR"/>
</dbReference>
<comment type="caution">
    <text evidence="4">The sequence shown here is derived from an EMBL/GenBank/DDBJ whole genome shotgun (WGS) entry which is preliminary data.</text>
</comment>
<dbReference type="SUPFAM" id="SSF48498">
    <property type="entry name" value="Tetracyclin repressor-like, C-terminal domain"/>
    <property type="match status" value="1"/>
</dbReference>